<name>A0A812VF82_SYMPI</name>
<dbReference type="AlphaFoldDB" id="A0A812VF82"/>
<keyword evidence="3" id="KW-1185">Reference proteome</keyword>
<organism evidence="2 3">
    <name type="scientific">Symbiodinium pilosum</name>
    <name type="common">Dinoflagellate</name>
    <dbReference type="NCBI Taxonomy" id="2952"/>
    <lineage>
        <taxon>Eukaryota</taxon>
        <taxon>Sar</taxon>
        <taxon>Alveolata</taxon>
        <taxon>Dinophyceae</taxon>
        <taxon>Suessiales</taxon>
        <taxon>Symbiodiniaceae</taxon>
        <taxon>Symbiodinium</taxon>
    </lineage>
</organism>
<evidence type="ECO:0000313" key="2">
    <source>
        <dbReference type="EMBL" id="CAE7628189.1"/>
    </source>
</evidence>
<reference evidence="2" key="1">
    <citation type="submission" date="2021-02" db="EMBL/GenBank/DDBJ databases">
        <authorList>
            <person name="Dougan E. K."/>
            <person name="Rhodes N."/>
            <person name="Thang M."/>
            <person name="Chan C."/>
        </authorList>
    </citation>
    <scope>NUCLEOTIDE SEQUENCE</scope>
</reference>
<dbReference type="EMBL" id="CAJNIZ010042603">
    <property type="protein sequence ID" value="CAE7628189.1"/>
    <property type="molecule type" value="Genomic_DNA"/>
</dbReference>
<feature type="non-terminal residue" evidence="2">
    <location>
        <position position="124"/>
    </location>
</feature>
<feature type="region of interest" description="Disordered" evidence="1">
    <location>
        <begin position="1"/>
        <end position="97"/>
    </location>
</feature>
<evidence type="ECO:0000256" key="1">
    <source>
        <dbReference type="SAM" id="MobiDB-lite"/>
    </source>
</evidence>
<gene>
    <name evidence="2" type="ORF">SPIL2461_LOCUS16456</name>
</gene>
<feature type="non-terminal residue" evidence="2">
    <location>
        <position position="1"/>
    </location>
</feature>
<dbReference type="Proteomes" id="UP000649617">
    <property type="component" value="Unassembled WGS sequence"/>
</dbReference>
<feature type="compositionally biased region" description="Polar residues" evidence="1">
    <location>
        <begin position="37"/>
        <end position="49"/>
    </location>
</feature>
<evidence type="ECO:0000313" key="3">
    <source>
        <dbReference type="Proteomes" id="UP000649617"/>
    </source>
</evidence>
<protein>
    <submittedName>
        <fullName evidence="2">Uncharacterized protein</fullName>
    </submittedName>
</protein>
<proteinExistence type="predicted"/>
<sequence length="124" mass="14796">SLKRRSRTQRTKLKVKPRRCRRTLPRNPSKTRRARSQETTSNSRLQKSPQLLRMMQVSARNLWRSTSPMPPRMPLQGKQEGRRRRSRLQAKSRRPRRKVCLKSLGRSFLVLPMRQVTKKIPSRL</sequence>
<feature type="compositionally biased region" description="Basic residues" evidence="1">
    <location>
        <begin position="81"/>
        <end position="97"/>
    </location>
</feature>
<comment type="caution">
    <text evidence="2">The sequence shown here is derived from an EMBL/GenBank/DDBJ whole genome shotgun (WGS) entry which is preliminary data.</text>
</comment>
<accession>A0A812VF82</accession>
<feature type="compositionally biased region" description="Basic residues" evidence="1">
    <location>
        <begin position="1"/>
        <end position="34"/>
    </location>
</feature>